<organism evidence="2 3">
    <name type="scientific">Saxibacter everestensis</name>
    <dbReference type="NCBI Taxonomy" id="2909229"/>
    <lineage>
        <taxon>Bacteria</taxon>
        <taxon>Bacillati</taxon>
        <taxon>Actinomycetota</taxon>
        <taxon>Actinomycetes</taxon>
        <taxon>Micrococcales</taxon>
        <taxon>Brevibacteriaceae</taxon>
        <taxon>Saxibacter</taxon>
    </lineage>
</organism>
<protein>
    <recommendedName>
        <fullName evidence="1">AbiEi antitoxin N-terminal domain-containing protein</fullName>
    </recommendedName>
</protein>
<dbReference type="InterPro" id="IPR011335">
    <property type="entry name" value="Restrct_endonuc-II-like"/>
</dbReference>
<keyword evidence="3" id="KW-1185">Reference proteome</keyword>
<dbReference type="SUPFAM" id="SSF52980">
    <property type="entry name" value="Restriction endonuclease-like"/>
    <property type="match status" value="1"/>
</dbReference>
<dbReference type="InterPro" id="IPR025159">
    <property type="entry name" value="AbiEi_N"/>
</dbReference>
<dbReference type="RefSeq" id="WP_349638129.1">
    <property type="nucleotide sequence ID" value="NZ_CP090958.1"/>
</dbReference>
<evidence type="ECO:0000313" key="2">
    <source>
        <dbReference type="EMBL" id="WGW11342.1"/>
    </source>
</evidence>
<sequence length="347" mass="37287">MDPSSLLPEVVDTAGSQHGILTSQDAADLLGSRSVLAGYVRRGQLYRIGRGVYVLPDVWNEATPGRRKWLQAVGTGRREADAGGGGALSHGSAALLWGLPLLSLPRSTHLTRSGTNSRKHVSELIVHTSALDGEVATESGVPVTSIARTAVDCAAASSFTQALMVGDAALRLLLGKAGERLGRDRELPTDRIEEIRLHLLTRLEERRLRGRVTARKAIAAANPLSGSAAESRARAAFISLKLPAPTLQMKISTRMGVCYPDFAFRSLGVLVEVDGLVKLADPYSGSAVEALRRERQRENALTEAGWEVLRLSWQDLGDRDAVGRRIMAAHTRARGRGIAGRDSRVAQ</sequence>
<evidence type="ECO:0000313" key="3">
    <source>
        <dbReference type="Proteomes" id="UP001209083"/>
    </source>
</evidence>
<name>A0ABY8QQS1_9MICO</name>
<gene>
    <name evidence="2" type="ORF">LWF01_14785</name>
</gene>
<dbReference type="Pfam" id="PF13338">
    <property type="entry name" value="AbiEi_4"/>
    <property type="match status" value="1"/>
</dbReference>
<evidence type="ECO:0000259" key="1">
    <source>
        <dbReference type="Pfam" id="PF13338"/>
    </source>
</evidence>
<accession>A0ABY8QQS1</accession>
<dbReference type="EMBL" id="CP090958">
    <property type="protein sequence ID" value="WGW11342.1"/>
    <property type="molecule type" value="Genomic_DNA"/>
</dbReference>
<reference evidence="2 3" key="1">
    <citation type="submission" date="2023-05" db="EMBL/GenBank/DDBJ databases">
        <title>Lithophilousrod everest ZFBP1038 complete genpme.</title>
        <authorList>
            <person name="Tian M."/>
        </authorList>
    </citation>
    <scope>NUCLEOTIDE SEQUENCE [LARGE SCALE GENOMIC DNA]</scope>
    <source>
        <strain evidence="2 3">ZFBP1038</strain>
    </source>
</reference>
<proteinExistence type="predicted"/>
<feature type="domain" description="AbiEi antitoxin N-terminal" evidence="1">
    <location>
        <begin position="11"/>
        <end position="56"/>
    </location>
</feature>
<dbReference type="Proteomes" id="UP001209083">
    <property type="component" value="Chromosome"/>
</dbReference>